<keyword evidence="2" id="KW-0238">DNA-binding</keyword>
<dbReference type="InterPro" id="IPR018490">
    <property type="entry name" value="cNMP-bd_dom_sf"/>
</dbReference>
<gene>
    <name evidence="5" type="ORF">SKTS_06490</name>
</gene>
<sequence>MLLMNTHCTAWHGNKECRACDGKENAFFAGLAHEEVAALHVEIDNVSYSHGETIYHLDAPAETLLVIRTGAVKLVRHPDGETEQRIVRVIKPGDVVGVDAMLAGTVQHDVVAVGEVRGCRIPLSVVAKLCMQYPSFQWNMMRQLQSSLKETEQWLVDLTGSVPVRERMARLLLRLRDGDSNRIYHFSLKDLRAMLCITVETVSRVITEFASLGLLVRTGKHNEQFFTADIAALERVAAGGTSC</sequence>
<evidence type="ECO:0000256" key="2">
    <source>
        <dbReference type="ARBA" id="ARBA00023125"/>
    </source>
</evidence>
<keyword evidence="1" id="KW-0805">Transcription regulation</keyword>
<dbReference type="InterPro" id="IPR000595">
    <property type="entry name" value="cNMP-bd_dom"/>
</dbReference>
<dbReference type="InterPro" id="IPR036388">
    <property type="entry name" value="WH-like_DNA-bd_sf"/>
</dbReference>
<dbReference type="Proteomes" id="UP000502260">
    <property type="component" value="Chromosome"/>
</dbReference>
<dbReference type="InterPro" id="IPR014710">
    <property type="entry name" value="RmlC-like_jellyroll"/>
</dbReference>
<dbReference type="Gene3D" id="2.60.120.10">
    <property type="entry name" value="Jelly Rolls"/>
    <property type="match status" value="1"/>
</dbReference>
<keyword evidence="3" id="KW-0804">Transcription</keyword>
<dbReference type="SUPFAM" id="SSF46785">
    <property type="entry name" value="Winged helix' DNA-binding domain"/>
    <property type="match status" value="1"/>
</dbReference>
<dbReference type="Gene3D" id="1.10.10.10">
    <property type="entry name" value="Winged helix-like DNA-binding domain superfamily/Winged helix DNA-binding domain"/>
    <property type="match status" value="1"/>
</dbReference>
<evidence type="ECO:0000313" key="5">
    <source>
        <dbReference type="EMBL" id="BCB25763.1"/>
    </source>
</evidence>
<dbReference type="PANTHER" id="PTHR24567">
    <property type="entry name" value="CRP FAMILY TRANSCRIPTIONAL REGULATORY PROTEIN"/>
    <property type="match status" value="1"/>
</dbReference>
<dbReference type="Pfam" id="PF00027">
    <property type="entry name" value="cNMP_binding"/>
    <property type="match status" value="1"/>
</dbReference>
<proteinExistence type="predicted"/>
<accession>A0A6F8V7F1</accession>
<evidence type="ECO:0000259" key="4">
    <source>
        <dbReference type="PROSITE" id="PS50042"/>
    </source>
</evidence>
<organism evidence="5 6">
    <name type="scientific">Sulfurimicrobium lacus</name>
    <dbReference type="NCBI Taxonomy" id="2715678"/>
    <lineage>
        <taxon>Bacteria</taxon>
        <taxon>Pseudomonadati</taxon>
        <taxon>Pseudomonadota</taxon>
        <taxon>Betaproteobacteria</taxon>
        <taxon>Nitrosomonadales</taxon>
        <taxon>Sulfuricellaceae</taxon>
        <taxon>Sulfurimicrobium</taxon>
    </lineage>
</organism>
<dbReference type="InterPro" id="IPR036390">
    <property type="entry name" value="WH_DNA-bd_sf"/>
</dbReference>
<dbReference type="Pfam" id="PF13545">
    <property type="entry name" value="HTH_Crp_2"/>
    <property type="match status" value="1"/>
</dbReference>
<dbReference type="CDD" id="cd00038">
    <property type="entry name" value="CAP_ED"/>
    <property type="match status" value="1"/>
</dbReference>
<evidence type="ECO:0000313" key="6">
    <source>
        <dbReference type="Proteomes" id="UP000502260"/>
    </source>
</evidence>
<dbReference type="SUPFAM" id="SSF51206">
    <property type="entry name" value="cAMP-binding domain-like"/>
    <property type="match status" value="1"/>
</dbReference>
<dbReference type="SMART" id="SM00100">
    <property type="entry name" value="cNMP"/>
    <property type="match status" value="1"/>
</dbReference>
<feature type="domain" description="Cyclic nucleotide-binding" evidence="4">
    <location>
        <begin position="27"/>
        <end position="105"/>
    </location>
</feature>
<dbReference type="RefSeq" id="WP_173060312.1">
    <property type="nucleotide sequence ID" value="NZ_AP022853.1"/>
</dbReference>
<dbReference type="PANTHER" id="PTHR24567:SF28">
    <property type="entry name" value="LISTERIOLYSIN REGULATORY PROTEIN"/>
    <property type="match status" value="1"/>
</dbReference>
<dbReference type="PROSITE" id="PS50042">
    <property type="entry name" value="CNMP_BINDING_3"/>
    <property type="match status" value="1"/>
</dbReference>
<reference evidence="6" key="1">
    <citation type="submission" date="2020-03" db="EMBL/GenBank/DDBJ databases">
        <title>Complete genome sequence of sulfur-oxidizing bacterium skT11.</title>
        <authorList>
            <person name="Kanda M."/>
            <person name="Kojima H."/>
            <person name="Fukui M."/>
        </authorList>
    </citation>
    <scope>NUCLEOTIDE SEQUENCE [LARGE SCALE GENOMIC DNA]</scope>
    <source>
        <strain evidence="6">skT11</strain>
    </source>
</reference>
<dbReference type="GO" id="GO:0005829">
    <property type="term" value="C:cytosol"/>
    <property type="evidence" value="ECO:0007669"/>
    <property type="project" value="TreeGrafter"/>
</dbReference>
<dbReference type="InterPro" id="IPR012318">
    <property type="entry name" value="HTH_CRP"/>
</dbReference>
<dbReference type="GO" id="GO:0003700">
    <property type="term" value="F:DNA-binding transcription factor activity"/>
    <property type="evidence" value="ECO:0007669"/>
    <property type="project" value="TreeGrafter"/>
</dbReference>
<evidence type="ECO:0000256" key="3">
    <source>
        <dbReference type="ARBA" id="ARBA00023163"/>
    </source>
</evidence>
<dbReference type="GO" id="GO:0003677">
    <property type="term" value="F:DNA binding"/>
    <property type="evidence" value="ECO:0007669"/>
    <property type="project" value="UniProtKB-KW"/>
</dbReference>
<dbReference type="KEGG" id="slac:SKTS_06490"/>
<name>A0A6F8V7F1_9PROT</name>
<dbReference type="AlphaFoldDB" id="A0A6F8V7F1"/>
<dbReference type="InterPro" id="IPR050397">
    <property type="entry name" value="Env_Response_Regulators"/>
</dbReference>
<evidence type="ECO:0000256" key="1">
    <source>
        <dbReference type="ARBA" id="ARBA00023015"/>
    </source>
</evidence>
<keyword evidence="6" id="KW-1185">Reference proteome</keyword>
<protein>
    <submittedName>
        <fullName evidence="5">Crp/Fnr family transcriptional regulator</fullName>
    </submittedName>
</protein>
<dbReference type="EMBL" id="AP022853">
    <property type="protein sequence ID" value="BCB25763.1"/>
    <property type="molecule type" value="Genomic_DNA"/>
</dbReference>